<protein>
    <submittedName>
        <fullName evidence="1">Uncharacterized protein</fullName>
    </submittedName>
</protein>
<proteinExistence type="predicted"/>
<organism evidence="1 2">
    <name type="scientific">Thamnocephalis sphaerospora</name>
    <dbReference type="NCBI Taxonomy" id="78915"/>
    <lineage>
        <taxon>Eukaryota</taxon>
        <taxon>Fungi</taxon>
        <taxon>Fungi incertae sedis</taxon>
        <taxon>Zoopagomycota</taxon>
        <taxon>Zoopagomycotina</taxon>
        <taxon>Zoopagomycetes</taxon>
        <taxon>Zoopagales</taxon>
        <taxon>Sigmoideomycetaceae</taxon>
        <taxon>Thamnocephalis</taxon>
    </lineage>
</organism>
<dbReference type="AlphaFoldDB" id="A0A4P9XWS3"/>
<gene>
    <name evidence="1" type="ORF">THASP1DRAFT_22122</name>
</gene>
<evidence type="ECO:0000313" key="2">
    <source>
        <dbReference type="Proteomes" id="UP000271241"/>
    </source>
</evidence>
<name>A0A4P9XWS3_9FUNG</name>
<reference evidence="2" key="1">
    <citation type="journal article" date="2018" name="Nat. Microbiol.">
        <title>Leveraging single-cell genomics to expand the fungal tree of life.</title>
        <authorList>
            <person name="Ahrendt S.R."/>
            <person name="Quandt C.A."/>
            <person name="Ciobanu D."/>
            <person name="Clum A."/>
            <person name="Salamov A."/>
            <person name="Andreopoulos B."/>
            <person name="Cheng J.F."/>
            <person name="Woyke T."/>
            <person name="Pelin A."/>
            <person name="Henrissat B."/>
            <person name="Reynolds N.K."/>
            <person name="Benny G.L."/>
            <person name="Smith M.E."/>
            <person name="James T.Y."/>
            <person name="Grigoriev I.V."/>
        </authorList>
    </citation>
    <scope>NUCLEOTIDE SEQUENCE [LARGE SCALE GENOMIC DNA]</scope>
    <source>
        <strain evidence="2">RSA 1356</strain>
    </source>
</reference>
<evidence type="ECO:0000313" key="1">
    <source>
        <dbReference type="EMBL" id="RKP10111.1"/>
    </source>
</evidence>
<dbReference type="Proteomes" id="UP000271241">
    <property type="component" value="Unassembled WGS sequence"/>
</dbReference>
<accession>A0A4P9XWS3</accession>
<keyword evidence="2" id="KW-1185">Reference proteome</keyword>
<sequence>MPNAPLAADLCLTPYVGVLLYPVQDFAKSATPHLAANIIKISLCYRYLWIILEESGHDADSSGYRAGDNAQVLASLAVNTSCHQLALALEAQRGYTANTSNGDMAVIRILCSLVAAIESTNIAPCSHQRPNNAGNSNVDGNWLNQCKSGCTLCMSNHDAFLHAISPTIARVYVALLRDSRSL</sequence>
<dbReference type="EMBL" id="KZ992469">
    <property type="protein sequence ID" value="RKP10111.1"/>
    <property type="molecule type" value="Genomic_DNA"/>
</dbReference>